<proteinExistence type="predicted"/>
<dbReference type="EMBL" id="JYLK01000017">
    <property type="protein sequence ID" value="KRP58212.1"/>
    <property type="molecule type" value="Genomic_DNA"/>
</dbReference>
<evidence type="ECO:0000313" key="1">
    <source>
        <dbReference type="EMBL" id="KRP58212.1"/>
    </source>
</evidence>
<gene>
    <name evidence="1" type="ORF">TU79_21140</name>
</gene>
<sequence>MLVRQQQPQIQKKTTGARKTIINWQPIACAPQVMYTEKVLPLEIRQNHWLKNLNWLESRPDAERWPLHQFCQTQ</sequence>
<dbReference type="AlphaFoldDB" id="A0A0R2ZIH3"/>
<comment type="caution">
    <text evidence="1">The sequence shown here is derived from an EMBL/GenBank/DDBJ whole genome shotgun (WGS) entry which is preliminary data.</text>
</comment>
<accession>A0A0R2ZIH3</accession>
<protein>
    <submittedName>
        <fullName evidence="1">Uncharacterized protein</fullName>
    </submittedName>
</protein>
<name>A0A0R2ZIH3_9PSED</name>
<evidence type="ECO:0000313" key="2">
    <source>
        <dbReference type="Proteomes" id="UP000052019"/>
    </source>
</evidence>
<dbReference type="Proteomes" id="UP000052019">
    <property type="component" value="Unassembled WGS sequence"/>
</dbReference>
<organism evidence="1 2">
    <name type="scientific">Pseudomonas trivialis</name>
    <dbReference type="NCBI Taxonomy" id="200450"/>
    <lineage>
        <taxon>Bacteria</taxon>
        <taxon>Pseudomonadati</taxon>
        <taxon>Pseudomonadota</taxon>
        <taxon>Gammaproteobacteria</taxon>
        <taxon>Pseudomonadales</taxon>
        <taxon>Pseudomonadaceae</taxon>
        <taxon>Pseudomonas</taxon>
    </lineage>
</organism>
<reference evidence="1 2" key="1">
    <citation type="submission" date="2015-02" db="EMBL/GenBank/DDBJ databases">
        <title>Two Pseudomonas sp. nov. isolated from raw milk.</title>
        <authorList>
            <person name="Wenning M."/>
            <person name="von Neubeck M."/>
            <person name="Huptas C."/>
            <person name="Scherer S."/>
        </authorList>
    </citation>
    <scope>NUCLEOTIDE SEQUENCE [LARGE SCALE GENOMIC DNA]</scope>
    <source>
        <strain evidence="1 2">DSM 14937</strain>
    </source>
</reference>